<dbReference type="Pfam" id="PF00172">
    <property type="entry name" value="Zn_clus"/>
    <property type="match status" value="1"/>
</dbReference>
<comment type="subcellular location">
    <subcellularLocation>
        <location evidence="1">Nucleus</location>
    </subcellularLocation>
</comment>
<dbReference type="AlphaFoldDB" id="A0A9P9AVX0"/>
<dbReference type="GO" id="GO:0006351">
    <property type="term" value="P:DNA-templated transcription"/>
    <property type="evidence" value="ECO:0007669"/>
    <property type="project" value="InterPro"/>
</dbReference>
<dbReference type="OrthoDB" id="3990906at2759"/>
<evidence type="ECO:0000256" key="3">
    <source>
        <dbReference type="ARBA" id="ARBA00023015"/>
    </source>
</evidence>
<keyword evidence="2" id="KW-0479">Metal-binding</keyword>
<evidence type="ECO:0000259" key="8">
    <source>
        <dbReference type="PROSITE" id="PS50048"/>
    </source>
</evidence>
<evidence type="ECO:0000313" key="9">
    <source>
        <dbReference type="EMBL" id="KAH6898084.1"/>
    </source>
</evidence>
<keyword evidence="4" id="KW-0238">DNA-binding</keyword>
<evidence type="ECO:0000256" key="4">
    <source>
        <dbReference type="ARBA" id="ARBA00023125"/>
    </source>
</evidence>
<dbReference type="SMART" id="SM00066">
    <property type="entry name" value="GAL4"/>
    <property type="match status" value="1"/>
</dbReference>
<protein>
    <recommendedName>
        <fullName evidence="8">Zn(2)-C6 fungal-type domain-containing protein</fullName>
    </recommendedName>
</protein>
<comment type="caution">
    <text evidence="9">The sequence shown here is derived from an EMBL/GenBank/DDBJ whole genome shotgun (WGS) entry which is preliminary data.</text>
</comment>
<keyword evidence="5" id="KW-0804">Transcription</keyword>
<dbReference type="SUPFAM" id="SSF57701">
    <property type="entry name" value="Zn2/Cys6 DNA-binding domain"/>
    <property type="match status" value="1"/>
</dbReference>
<keyword evidence="3" id="KW-0805">Transcription regulation</keyword>
<dbReference type="CDD" id="cd00067">
    <property type="entry name" value="GAL4"/>
    <property type="match status" value="1"/>
</dbReference>
<feature type="region of interest" description="Disordered" evidence="7">
    <location>
        <begin position="110"/>
        <end position="137"/>
    </location>
</feature>
<dbReference type="GO" id="GO:0008270">
    <property type="term" value="F:zinc ion binding"/>
    <property type="evidence" value="ECO:0007669"/>
    <property type="project" value="InterPro"/>
</dbReference>
<sequence>MSSESSRPRRMSAATDSAKGRGGRVSKRSGNACTRCRKQKIKCSGSQPCEACKKRKLSCEFDERDQKILVTRGYILDLQEQLASLRRREGADYVTPGSLDTSHDALRAEAEADTSSFVDEETVRSIPLSSNNDNPEPEDQIVVSRAKLDPVASALTNPLSSGPSKFITSAEGRSYYLGTSSNWSFSRRVLSLAHEHVYNSPVSTTNFLFDGSAYDLGWDGSRTMPGPEAPPLPSLDHAIYLINTVKFHCSQVFHLFDEESFTKYMYDFYSDPSTQMTTGSLQYIHLLVILAFGKALVGNNYQGKRPPGAEYFVKALQLLPSIHVLFGTPILATEVLCCIALYFQCLDFRHSAHNFIGQAIGMALGQGMHTDMPQHDLGEQLVERSRKAWWTAYVLDREMTSLMGLPQSLHDDDVHPQLPHFSGSAHRVAALNMQIRFARTIAAINRGVYGADGRLNKRFLLSTKEVLASVAGLADELHSTFPMQTDKAINGISRTSGYLHLLYHQCIVLATRPLLFCFFKIRFESPGTFVDVLNSSQTVWNLIKMCIDSSLQMINILGSLQGQGLLEKFLPFDLEPLFISSLNLLVGPVLDPRFLDSECPWRQTSYLIFNEMVASGNLVAEFRLAELQQLDDMTRRLPLDTRQVPASNIDPELVDSSMAEAAPGSTDLPPIGEAVSQDETLTTLVPGMDDYTDIWLTTAQIIDMANSIANSDTEWVSHTMSEHDIW</sequence>
<dbReference type="Gene3D" id="4.10.240.10">
    <property type="entry name" value="Zn(2)-C6 fungal-type DNA-binding domain"/>
    <property type="match status" value="1"/>
</dbReference>
<organism evidence="9 10">
    <name type="scientific">Thelonectria olida</name>
    <dbReference type="NCBI Taxonomy" id="1576542"/>
    <lineage>
        <taxon>Eukaryota</taxon>
        <taxon>Fungi</taxon>
        <taxon>Dikarya</taxon>
        <taxon>Ascomycota</taxon>
        <taxon>Pezizomycotina</taxon>
        <taxon>Sordariomycetes</taxon>
        <taxon>Hypocreomycetidae</taxon>
        <taxon>Hypocreales</taxon>
        <taxon>Nectriaceae</taxon>
        <taxon>Thelonectria</taxon>
    </lineage>
</organism>
<evidence type="ECO:0000256" key="6">
    <source>
        <dbReference type="ARBA" id="ARBA00023242"/>
    </source>
</evidence>
<dbReference type="CDD" id="cd12148">
    <property type="entry name" value="fungal_TF_MHR"/>
    <property type="match status" value="1"/>
</dbReference>
<evidence type="ECO:0000256" key="2">
    <source>
        <dbReference type="ARBA" id="ARBA00022723"/>
    </source>
</evidence>
<dbReference type="GO" id="GO:0005634">
    <property type="term" value="C:nucleus"/>
    <property type="evidence" value="ECO:0007669"/>
    <property type="project" value="UniProtKB-SubCell"/>
</dbReference>
<gene>
    <name evidence="9" type="ORF">B0T10DRAFT_471773</name>
</gene>
<feature type="domain" description="Zn(2)-C6 fungal-type" evidence="8">
    <location>
        <begin position="32"/>
        <end position="61"/>
    </location>
</feature>
<dbReference type="GO" id="GO:0000981">
    <property type="term" value="F:DNA-binding transcription factor activity, RNA polymerase II-specific"/>
    <property type="evidence" value="ECO:0007669"/>
    <property type="project" value="InterPro"/>
</dbReference>
<dbReference type="GO" id="GO:0043565">
    <property type="term" value="F:sequence-specific DNA binding"/>
    <property type="evidence" value="ECO:0007669"/>
    <property type="project" value="TreeGrafter"/>
</dbReference>
<dbReference type="EMBL" id="JAGPYM010000002">
    <property type="protein sequence ID" value="KAH6898084.1"/>
    <property type="molecule type" value="Genomic_DNA"/>
</dbReference>
<dbReference type="SMART" id="SM00906">
    <property type="entry name" value="Fungal_trans"/>
    <property type="match status" value="1"/>
</dbReference>
<dbReference type="PROSITE" id="PS00463">
    <property type="entry name" value="ZN2_CY6_FUNGAL_1"/>
    <property type="match status" value="1"/>
</dbReference>
<proteinExistence type="predicted"/>
<dbReference type="PANTHER" id="PTHR47540:SF6">
    <property type="entry name" value="ZN(II)2CYS6 TRANSCRIPTION FACTOR (EUROFUNG)"/>
    <property type="match status" value="1"/>
</dbReference>
<name>A0A9P9AVX0_9HYPO</name>
<accession>A0A9P9AVX0</accession>
<evidence type="ECO:0000256" key="1">
    <source>
        <dbReference type="ARBA" id="ARBA00004123"/>
    </source>
</evidence>
<dbReference type="PANTHER" id="PTHR47540">
    <property type="entry name" value="THIAMINE REPRESSIBLE GENES REGULATORY PROTEIN THI5"/>
    <property type="match status" value="1"/>
</dbReference>
<evidence type="ECO:0000256" key="7">
    <source>
        <dbReference type="SAM" id="MobiDB-lite"/>
    </source>
</evidence>
<feature type="region of interest" description="Disordered" evidence="7">
    <location>
        <begin position="1"/>
        <end position="31"/>
    </location>
</feature>
<keyword evidence="10" id="KW-1185">Reference proteome</keyword>
<dbReference type="Pfam" id="PF04082">
    <property type="entry name" value="Fungal_trans"/>
    <property type="match status" value="1"/>
</dbReference>
<dbReference type="PROSITE" id="PS50048">
    <property type="entry name" value="ZN2_CY6_FUNGAL_2"/>
    <property type="match status" value="1"/>
</dbReference>
<dbReference type="Proteomes" id="UP000777438">
    <property type="component" value="Unassembled WGS sequence"/>
</dbReference>
<dbReference type="InterPro" id="IPR051711">
    <property type="entry name" value="Stress_Response_Reg"/>
</dbReference>
<evidence type="ECO:0000313" key="10">
    <source>
        <dbReference type="Proteomes" id="UP000777438"/>
    </source>
</evidence>
<dbReference type="GO" id="GO:0045944">
    <property type="term" value="P:positive regulation of transcription by RNA polymerase II"/>
    <property type="evidence" value="ECO:0007669"/>
    <property type="project" value="TreeGrafter"/>
</dbReference>
<dbReference type="InterPro" id="IPR001138">
    <property type="entry name" value="Zn2Cys6_DnaBD"/>
</dbReference>
<keyword evidence="6" id="KW-0539">Nucleus</keyword>
<dbReference type="InterPro" id="IPR036864">
    <property type="entry name" value="Zn2-C6_fun-type_DNA-bd_sf"/>
</dbReference>
<evidence type="ECO:0000256" key="5">
    <source>
        <dbReference type="ARBA" id="ARBA00023163"/>
    </source>
</evidence>
<dbReference type="InterPro" id="IPR007219">
    <property type="entry name" value="XnlR_reg_dom"/>
</dbReference>
<reference evidence="9 10" key="1">
    <citation type="journal article" date="2021" name="Nat. Commun.">
        <title>Genetic determinants of endophytism in the Arabidopsis root mycobiome.</title>
        <authorList>
            <person name="Mesny F."/>
            <person name="Miyauchi S."/>
            <person name="Thiergart T."/>
            <person name="Pickel B."/>
            <person name="Atanasova L."/>
            <person name="Karlsson M."/>
            <person name="Huettel B."/>
            <person name="Barry K.W."/>
            <person name="Haridas S."/>
            <person name="Chen C."/>
            <person name="Bauer D."/>
            <person name="Andreopoulos W."/>
            <person name="Pangilinan J."/>
            <person name="LaButti K."/>
            <person name="Riley R."/>
            <person name="Lipzen A."/>
            <person name="Clum A."/>
            <person name="Drula E."/>
            <person name="Henrissat B."/>
            <person name="Kohler A."/>
            <person name="Grigoriev I.V."/>
            <person name="Martin F.M."/>
            <person name="Hacquard S."/>
        </authorList>
    </citation>
    <scope>NUCLEOTIDE SEQUENCE [LARGE SCALE GENOMIC DNA]</scope>
    <source>
        <strain evidence="9 10">MPI-CAGE-CH-0241</strain>
    </source>
</reference>